<dbReference type="GO" id="GO:0005737">
    <property type="term" value="C:cytoplasm"/>
    <property type="evidence" value="ECO:0007669"/>
    <property type="project" value="UniProtKB-SubCell"/>
</dbReference>
<dbReference type="GO" id="GO:0061015">
    <property type="term" value="P:snRNA import into nucleus"/>
    <property type="evidence" value="ECO:0007669"/>
    <property type="project" value="InterPro"/>
</dbReference>
<dbReference type="InterPro" id="IPR024721">
    <property type="entry name" value="Snurportin-1_N"/>
</dbReference>
<keyword evidence="7" id="KW-0963">Cytoplasm</keyword>
<evidence type="ECO:0000256" key="2">
    <source>
        <dbReference type="ARBA" id="ARBA00004123"/>
    </source>
</evidence>
<comment type="subcellular location">
    <subcellularLocation>
        <location evidence="3">Cytoplasm</location>
    </subcellularLocation>
    <subcellularLocation>
        <location evidence="2">Nucleus</location>
    </subcellularLocation>
</comment>
<dbReference type="InParanoid" id="A0A1Y2H1R8"/>
<feature type="region of interest" description="Disordered" evidence="10">
    <location>
        <begin position="571"/>
        <end position="600"/>
    </location>
</feature>
<dbReference type="RefSeq" id="XP_021885356.1">
    <property type="nucleotide sequence ID" value="XM_022029658.1"/>
</dbReference>
<proteinExistence type="inferred from homology"/>
<evidence type="ECO:0000256" key="1">
    <source>
        <dbReference type="ARBA" id="ARBA00003975"/>
    </source>
</evidence>
<dbReference type="SUPFAM" id="SSF56091">
    <property type="entry name" value="DNA ligase/mRNA capping enzyme, catalytic domain"/>
    <property type="match status" value="1"/>
</dbReference>
<evidence type="ECO:0000256" key="4">
    <source>
        <dbReference type="ARBA" id="ARBA00007540"/>
    </source>
</evidence>
<comment type="similarity">
    <text evidence="4">Belongs to the snurportin family.</text>
</comment>
<evidence type="ECO:0000256" key="10">
    <source>
        <dbReference type="SAM" id="MobiDB-lite"/>
    </source>
</evidence>
<feature type="region of interest" description="Disordered" evidence="10">
    <location>
        <begin position="175"/>
        <end position="303"/>
    </location>
</feature>
<reference evidence="13 14" key="1">
    <citation type="submission" date="2016-07" db="EMBL/GenBank/DDBJ databases">
        <title>Pervasive Adenine N6-methylation of Active Genes in Fungi.</title>
        <authorList>
            <consortium name="DOE Joint Genome Institute"/>
            <person name="Mondo S.J."/>
            <person name="Dannebaum R.O."/>
            <person name="Kuo R.C."/>
            <person name="Labutti K."/>
            <person name="Haridas S."/>
            <person name="Kuo A."/>
            <person name="Salamov A."/>
            <person name="Ahrendt S.R."/>
            <person name="Lipzen A."/>
            <person name="Sullivan W."/>
            <person name="Andreopoulos W.B."/>
            <person name="Clum A."/>
            <person name="Lindquist E."/>
            <person name="Daum C."/>
            <person name="Ramamoorthy G.K."/>
            <person name="Gryganskyi A."/>
            <person name="Culley D."/>
            <person name="Magnuson J.K."/>
            <person name="James T.Y."/>
            <person name="O'Malley M.A."/>
            <person name="Stajich J.E."/>
            <person name="Spatafora J.W."/>
            <person name="Visel A."/>
            <person name="Grigoriev I.V."/>
        </authorList>
    </citation>
    <scope>NUCLEOTIDE SEQUENCE [LARGE SCALE GENOMIC DNA]</scope>
    <source>
        <strain evidence="13 14">NRRL 3116</strain>
    </source>
</reference>
<feature type="compositionally biased region" description="Low complexity" evidence="10">
    <location>
        <begin position="7"/>
        <end position="18"/>
    </location>
</feature>
<keyword evidence="9" id="KW-0539">Nucleus</keyword>
<feature type="compositionally biased region" description="Basic residues" evidence="10">
    <location>
        <begin position="280"/>
        <end position="299"/>
    </location>
</feature>
<dbReference type="Pfam" id="PF11538">
    <property type="entry name" value="Snurportin1"/>
    <property type="match status" value="1"/>
</dbReference>
<keyword evidence="14" id="KW-1185">Reference proteome</keyword>
<dbReference type="Proteomes" id="UP000193648">
    <property type="component" value="Unassembled WGS sequence"/>
</dbReference>
<feature type="region of interest" description="Disordered" evidence="10">
    <location>
        <begin position="1"/>
        <end position="40"/>
    </location>
</feature>
<comment type="caution">
    <text evidence="13">The sequence shown here is derived from an EMBL/GenBank/DDBJ whole genome shotgun (WGS) entry which is preliminary data.</text>
</comment>
<dbReference type="OrthoDB" id="10003593at2759"/>
<keyword evidence="6" id="KW-0813">Transport</keyword>
<dbReference type="GeneID" id="33571501"/>
<dbReference type="PANTHER" id="PTHR13403:SF6">
    <property type="entry name" value="SNURPORTIN-1"/>
    <property type="match status" value="1"/>
</dbReference>
<protein>
    <recommendedName>
        <fullName evidence="5">Snurportin-1</fullName>
    </recommendedName>
</protein>
<organism evidence="13 14">
    <name type="scientific">Lobosporangium transversale</name>
    <dbReference type="NCBI Taxonomy" id="64571"/>
    <lineage>
        <taxon>Eukaryota</taxon>
        <taxon>Fungi</taxon>
        <taxon>Fungi incertae sedis</taxon>
        <taxon>Mucoromycota</taxon>
        <taxon>Mortierellomycotina</taxon>
        <taxon>Mortierellomycetes</taxon>
        <taxon>Mortierellales</taxon>
        <taxon>Mortierellaceae</taxon>
        <taxon>Lobosporangium</taxon>
    </lineage>
</organism>
<evidence type="ECO:0000256" key="8">
    <source>
        <dbReference type="ARBA" id="ARBA00022884"/>
    </source>
</evidence>
<evidence type="ECO:0000256" key="3">
    <source>
        <dbReference type="ARBA" id="ARBA00004496"/>
    </source>
</evidence>
<feature type="compositionally biased region" description="Acidic residues" evidence="10">
    <location>
        <begin position="187"/>
        <end position="215"/>
    </location>
</feature>
<dbReference type="AlphaFoldDB" id="A0A1Y2H1R8"/>
<dbReference type="EMBL" id="MCFF01000003">
    <property type="protein sequence ID" value="ORZ27653.1"/>
    <property type="molecule type" value="Genomic_DNA"/>
</dbReference>
<evidence type="ECO:0000313" key="13">
    <source>
        <dbReference type="EMBL" id="ORZ27653.1"/>
    </source>
</evidence>
<feature type="compositionally biased region" description="Basic residues" evidence="10">
    <location>
        <begin position="445"/>
        <end position="455"/>
    </location>
</feature>
<feature type="region of interest" description="Disordered" evidence="10">
    <location>
        <begin position="123"/>
        <end position="157"/>
    </location>
</feature>
<feature type="compositionally biased region" description="Acidic residues" evidence="10">
    <location>
        <begin position="472"/>
        <end position="488"/>
    </location>
</feature>
<evidence type="ECO:0000256" key="7">
    <source>
        <dbReference type="ARBA" id="ARBA00022490"/>
    </source>
</evidence>
<feature type="domain" description="Snurportin-1 N-terminal" evidence="11">
    <location>
        <begin position="141"/>
        <end position="171"/>
    </location>
</feature>
<comment type="function">
    <text evidence="1">Functions as an U snRNP-specific nuclear import adapter. Involved in the trimethylguanosine (m3G)-cap-dependent nuclear import of U snRNPs. Binds specifically to the terminal m3G-cap U snRNAs.</text>
</comment>
<dbReference type="InterPro" id="IPR017336">
    <property type="entry name" value="Snurportin-1"/>
</dbReference>
<sequence length="706" mass="77682">MSNGDKNSNTVSNNRNVNGHVQDVSTPMHGHEPTSPNATSITHMSVPLLLSLPPDFASPITTTSTTASITTSTATTVSNMTSISTSTAATTTPIASSCVVSQKTIEVLGDWLLESVSVQPLLGSQEQRRKQSFKSNSLINKTMKQSQEERRKQALAEQAKKRYQFTNHARKLALFASGQPSDGSSSSEDDDSRDDNDDEDDEDEDQEDDDVDDDERHEKRKKNRLSKHLSVNKENNEQEESRILPQLKATTAHKRRLSFGSESETAAGRKTDNVDVLSPKKPRLQKKSGSKAHRKKKRERNPFKDQLMIPETMSDIPVDLDTNYYIVPLPVGHRCFVISADGKTTARLPSGQLLASPFESCLPAGSNQYRGNRRSDYCILDCVYSPITRTFWTFDIMCWRGHPVYDCETEFRFWWLRGKLAEIEELQGKWIANQIKERDTEAIKRKEKQARRTKKRQENAGHPKPSNVALEEVGEEGGEDAGSEDMDIEAGSRINGSTNLSGSGKFWPIVFTPLPYFNASINLIRLLAESMYQPSPSPPSIGSPCTAASALLSVPHNLSLSSRNTSASAAPFDLTSTSPISTQSHGSNGNQNESHQNGAIVPVSPLGTMALSGEIATAASLFPAHDITQKTRQGNTLAYERAAGLVFFNKKTMYVLGTTPLCGWVAMEQIGDVFFDEEGGVGPVPGTSAVEGREIEMEDALQRIRI</sequence>
<gene>
    <name evidence="13" type="ORF">BCR41DRAFT_418684</name>
</gene>
<dbReference type="PANTHER" id="PTHR13403">
    <property type="entry name" value="SNURPORTIN1 RNUT1 PROTEIN RNA, U TRANSPORTER 1"/>
    <property type="match status" value="1"/>
</dbReference>
<dbReference type="Gene3D" id="3.30.470.30">
    <property type="entry name" value="DNA ligase/mRNA capping enzyme"/>
    <property type="match status" value="1"/>
</dbReference>
<feature type="domain" description="Snurportin-1 m3G cap-binding" evidence="12">
    <location>
        <begin position="306"/>
        <end position="434"/>
    </location>
</feature>
<dbReference type="GO" id="GO:0005634">
    <property type="term" value="C:nucleus"/>
    <property type="evidence" value="ECO:0007669"/>
    <property type="project" value="UniProtKB-SubCell"/>
</dbReference>
<accession>A0A1Y2H1R8</accession>
<feature type="compositionally biased region" description="Polar residues" evidence="10">
    <location>
        <begin position="571"/>
        <end position="597"/>
    </location>
</feature>
<evidence type="ECO:0000256" key="6">
    <source>
        <dbReference type="ARBA" id="ARBA00022448"/>
    </source>
</evidence>
<evidence type="ECO:0000259" key="12">
    <source>
        <dbReference type="Pfam" id="PF21974"/>
    </source>
</evidence>
<feature type="compositionally biased region" description="Basic and acidic residues" evidence="10">
    <location>
        <begin position="146"/>
        <end position="157"/>
    </location>
</feature>
<dbReference type="GO" id="GO:0003723">
    <property type="term" value="F:RNA binding"/>
    <property type="evidence" value="ECO:0007669"/>
    <property type="project" value="UniProtKB-KW"/>
</dbReference>
<evidence type="ECO:0000256" key="9">
    <source>
        <dbReference type="ARBA" id="ARBA00023242"/>
    </source>
</evidence>
<dbReference type="Pfam" id="PF21974">
    <property type="entry name" value="SPN1_m3Gcap_bd"/>
    <property type="match status" value="1"/>
</dbReference>
<keyword evidence="8" id="KW-0694">RNA-binding</keyword>
<feature type="compositionally biased region" description="Basic residues" evidence="10">
    <location>
        <begin position="218"/>
        <end position="227"/>
    </location>
</feature>
<dbReference type="InterPro" id="IPR047857">
    <property type="entry name" value="Snurportin1_C"/>
</dbReference>
<evidence type="ECO:0000259" key="11">
    <source>
        <dbReference type="Pfam" id="PF11538"/>
    </source>
</evidence>
<dbReference type="CDD" id="cd09232">
    <property type="entry name" value="Snurportin-1_C"/>
    <property type="match status" value="1"/>
</dbReference>
<evidence type="ECO:0000313" key="14">
    <source>
        <dbReference type="Proteomes" id="UP000193648"/>
    </source>
</evidence>
<dbReference type="STRING" id="64571.A0A1Y2H1R8"/>
<feature type="region of interest" description="Disordered" evidence="10">
    <location>
        <begin position="442"/>
        <end position="495"/>
    </location>
</feature>
<name>A0A1Y2H1R8_9FUNG</name>
<feature type="compositionally biased region" description="Polar residues" evidence="10">
    <location>
        <begin position="133"/>
        <end position="145"/>
    </location>
</feature>
<evidence type="ECO:0000256" key="5">
    <source>
        <dbReference type="ARBA" id="ARBA00016034"/>
    </source>
</evidence>